<dbReference type="SUPFAM" id="SSF53098">
    <property type="entry name" value="Ribonuclease H-like"/>
    <property type="match status" value="1"/>
</dbReference>
<feature type="non-terminal residue" evidence="2">
    <location>
        <position position="62"/>
    </location>
</feature>
<protein>
    <recommendedName>
        <fullName evidence="1">Exonuclease domain-containing protein</fullName>
    </recommendedName>
</protein>
<feature type="domain" description="Exonuclease" evidence="1">
    <location>
        <begin position="4"/>
        <end position="61"/>
    </location>
</feature>
<gene>
    <name evidence="2" type="ORF">S06H3_31201</name>
</gene>
<dbReference type="GO" id="GO:0003676">
    <property type="term" value="F:nucleic acid binding"/>
    <property type="evidence" value="ECO:0007669"/>
    <property type="project" value="InterPro"/>
</dbReference>
<sequence>MYAIVDIETTGGSPKTEKITEIAIYHFDGNKVTDELISLVNPEKNIPYYITALTGISNEMVV</sequence>
<name>X1LKW5_9ZZZZ</name>
<accession>X1LKW5</accession>
<dbReference type="EMBL" id="BARV01018453">
    <property type="protein sequence ID" value="GAI19997.1"/>
    <property type="molecule type" value="Genomic_DNA"/>
</dbReference>
<dbReference type="Gene3D" id="3.30.420.10">
    <property type="entry name" value="Ribonuclease H-like superfamily/Ribonuclease H"/>
    <property type="match status" value="1"/>
</dbReference>
<organism evidence="2">
    <name type="scientific">marine sediment metagenome</name>
    <dbReference type="NCBI Taxonomy" id="412755"/>
    <lineage>
        <taxon>unclassified sequences</taxon>
        <taxon>metagenomes</taxon>
        <taxon>ecological metagenomes</taxon>
    </lineage>
</organism>
<dbReference type="AlphaFoldDB" id="X1LKW5"/>
<evidence type="ECO:0000313" key="2">
    <source>
        <dbReference type="EMBL" id="GAI19997.1"/>
    </source>
</evidence>
<proteinExistence type="predicted"/>
<dbReference type="Pfam" id="PF00929">
    <property type="entry name" value="RNase_T"/>
    <property type="match status" value="1"/>
</dbReference>
<comment type="caution">
    <text evidence="2">The sequence shown here is derived from an EMBL/GenBank/DDBJ whole genome shotgun (WGS) entry which is preliminary data.</text>
</comment>
<dbReference type="InterPro" id="IPR036397">
    <property type="entry name" value="RNaseH_sf"/>
</dbReference>
<evidence type="ECO:0000259" key="1">
    <source>
        <dbReference type="Pfam" id="PF00929"/>
    </source>
</evidence>
<dbReference type="CDD" id="cd06127">
    <property type="entry name" value="DEDDh"/>
    <property type="match status" value="1"/>
</dbReference>
<dbReference type="InterPro" id="IPR013520">
    <property type="entry name" value="Ribonucl_H"/>
</dbReference>
<reference evidence="2" key="1">
    <citation type="journal article" date="2014" name="Front. Microbiol.">
        <title>High frequency of phylogenetically diverse reductive dehalogenase-homologous genes in deep subseafloor sedimentary metagenomes.</title>
        <authorList>
            <person name="Kawai M."/>
            <person name="Futagami T."/>
            <person name="Toyoda A."/>
            <person name="Takaki Y."/>
            <person name="Nishi S."/>
            <person name="Hori S."/>
            <person name="Arai W."/>
            <person name="Tsubouchi T."/>
            <person name="Morono Y."/>
            <person name="Uchiyama I."/>
            <person name="Ito T."/>
            <person name="Fujiyama A."/>
            <person name="Inagaki F."/>
            <person name="Takami H."/>
        </authorList>
    </citation>
    <scope>NUCLEOTIDE SEQUENCE</scope>
    <source>
        <strain evidence="2">Expedition CK06-06</strain>
    </source>
</reference>
<dbReference type="InterPro" id="IPR012337">
    <property type="entry name" value="RNaseH-like_sf"/>
</dbReference>